<reference evidence="3" key="1">
    <citation type="submission" date="2019-01" db="EMBL/GenBank/DDBJ databases">
        <title>Draft genomes of a novel of Sporanaerobacter strains.</title>
        <authorList>
            <person name="Ma S."/>
        </authorList>
    </citation>
    <scope>NUCLEOTIDE SEQUENCE [LARGE SCALE GENOMIC DNA]</scope>
    <source>
        <strain evidence="3">NJN-17</strain>
    </source>
</reference>
<evidence type="ECO:0000313" key="2">
    <source>
        <dbReference type="EMBL" id="QAT63079.1"/>
    </source>
</evidence>
<dbReference type="RefSeq" id="WP_128753289.1">
    <property type="nucleotide sequence ID" value="NZ_CP035282.1"/>
</dbReference>
<accession>A0A410QGM5</accession>
<proteinExistence type="predicted"/>
<dbReference type="Pfam" id="PF14478">
    <property type="entry name" value="DUF4430"/>
    <property type="match status" value="1"/>
</dbReference>
<organism evidence="2 3">
    <name type="scientific">Acidilutibacter cellobiosedens</name>
    <dbReference type="NCBI Taxonomy" id="2507161"/>
    <lineage>
        <taxon>Bacteria</taxon>
        <taxon>Bacillati</taxon>
        <taxon>Bacillota</taxon>
        <taxon>Tissierellia</taxon>
        <taxon>Tissierellales</taxon>
        <taxon>Acidilutibacteraceae</taxon>
        <taxon>Acidilutibacter</taxon>
    </lineage>
</organism>
<dbReference type="KEGG" id="spoa:EQM13_16645"/>
<dbReference type="Gene3D" id="2.170.130.30">
    <property type="match status" value="1"/>
</dbReference>
<evidence type="ECO:0000259" key="1">
    <source>
        <dbReference type="Pfam" id="PF14478"/>
    </source>
</evidence>
<evidence type="ECO:0000313" key="3">
    <source>
        <dbReference type="Proteomes" id="UP000287969"/>
    </source>
</evidence>
<dbReference type="AlphaFoldDB" id="A0A410QGM5"/>
<keyword evidence="3" id="KW-1185">Reference proteome</keyword>
<name>A0A410QGM5_9FIRM</name>
<dbReference type="InterPro" id="IPR027954">
    <property type="entry name" value="Transcobalamin-like_C"/>
</dbReference>
<feature type="domain" description="Transcobalamin-like C-terminal" evidence="1">
    <location>
        <begin position="61"/>
        <end position="141"/>
    </location>
</feature>
<dbReference type="Proteomes" id="UP000287969">
    <property type="component" value="Chromosome"/>
</dbReference>
<sequence>MKKFKEINKFRSISILILVLTLFLSNVVFGAPATISYKIVSTSDKGGIVFQSEEVAADTDETYFDVLQRICSDNGIPLDASGSGAGTYVRGINGEYEMRYLPNEDYYSGWMFRVNNVLHGYSAGDPANSKVSEGDKITWYYACPSYTYFPILDDNDIDFDSSGNMIINVEAEIFEDVWNWQIITVPLDEGRAVLEDDSGNKIYATINDGEAVFNETNLKKFKGKNVKAYVEGKWYGETENPDHCPKIVKSEIVRVQL</sequence>
<dbReference type="OrthoDB" id="2356646at2"/>
<dbReference type="EMBL" id="CP035282">
    <property type="protein sequence ID" value="QAT63079.1"/>
    <property type="molecule type" value="Genomic_DNA"/>
</dbReference>
<protein>
    <submittedName>
        <fullName evidence="2">DUF4430 domain-containing protein</fullName>
    </submittedName>
</protein>
<gene>
    <name evidence="2" type="ORF">EQM13_16645</name>
</gene>